<dbReference type="PROSITE" id="PS51379">
    <property type="entry name" value="4FE4S_FER_2"/>
    <property type="match status" value="1"/>
</dbReference>
<dbReference type="Proteomes" id="UP000092952">
    <property type="component" value="Chromosome"/>
</dbReference>
<feature type="domain" description="4Fe-4S ferredoxin-type" evidence="2">
    <location>
        <begin position="617"/>
        <end position="648"/>
    </location>
</feature>
<dbReference type="EMBL" id="CP014671">
    <property type="protein sequence ID" value="ANX02749.1"/>
    <property type="molecule type" value="Genomic_DNA"/>
</dbReference>
<dbReference type="GO" id="GO:0046872">
    <property type="term" value="F:metal ion binding"/>
    <property type="evidence" value="ECO:0007669"/>
    <property type="project" value="UniProtKB-KW"/>
</dbReference>
<dbReference type="GO" id="GO:0043805">
    <property type="term" value="F:indolepyruvate ferredoxin oxidoreductase activity"/>
    <property type="evidence" value="ECO:0007669"/>
    <property type="project" value="InterPro"/>
</dbReference>
<gene>
    <name evidence="3" type="ORF">PG2T_00080</name>
</gene>
<evidence type="ECO:0000259" key="2">
    <source>
        <dbReference type="PROSITE" id="PS51379"/>
    </source>
</evidence>
<dbReference type="GO" id="GO:0030976">
    <property type="term" value="F:thiamine pyrophosphate binding"/>
    <property type="evidence" value="ECO:0007669"/>
    <property type="project" value="InterPro"/>
</dbReference>
<dbReference type="PANTHER" id="PTHR43710">
    <property type="entry name" value="2-HYDROXYACYL-COA LYASE"/>
    <property type="match status" value="1"/>
</dbReference>
<sequence>MSHAFNTSEIDQLEHTSGQTLYGDGALVVLKGLLEAGISYFGGYPGAPTANLIDAAADAYEPVLKKYGVYVESSANEMSAAAMCTASVFAPVRGAVTWKVLGNGVSTDVVDHVSQIGPLGGCVLVVGEDYGVSSTTVAQRTLPWAMKSGIIVVDPRADQQLLLRMTRESFELSEASTSVVALLLRPQLSHANAQVTVGDNRIGQYNVISKLKEGIKDPARYPLPPNTQRQELERYRDRLPKAREYIVQHGLNEIFGAPDAPIGIITHGTVFNTVMRVLANLGLADEDGVTDPAISVLQLNVVYPLCDEQIIDFIKDKREVLLVEEGQPDLMEQQIRALLHQRGIATPFHGHDLIPGVGELVPGRVLPALAQFMARLLPDRAEAISATANGYVERQKLAATLFPKPVTPRPPTFCTGCPERPVFSMMKINEMLTGQKDWHATDVGCYGMAGLAPFHMADSNIGMGGGLAAATALSAISEQKNVSVVGDGTLWHSALNTCVVNGLYNKQDATYLVLDNKWTAMTGAHENPNSGPQLTGQASGGVFNIERTFKGLGVKHVEKANPYNFRDFQKKLKKIQADPDPQLRVLISEAECQLQRQRTVKPMRAKAIAEGKRTEVERLGVDEEVCVGDHSCMRVNGCPSLTLEESPNTLKTAPVAAIDTTCVGCGVCGEIAHAAQLCPSFHKVTVVRNASRFERFMQRLSERLLPALRAA</sequence>
<dbReference type="PIRSF" id="PIRSF006439">
    <property type="entry name" value="Indolepyruvate_ferr_oxidored"/>
    <property type="match status" value="1"/>
</dbReference>
<dbReference type="Gene3D" id="3.40.50.920">
    <property type="match status" value="1"/>
</dbReference>
<protein>
    <submittedName>
        <fullName evidence="3">Indolepyruvate ferredoxin oxidoreductase</fullName>
    </submittedName>
</protein>
<dbReference type="Pfam" id="PF02775">
    <property type="entry name" value="TPP_enzyme_C"/>
    <property type="match status" value="1"/>
</dbReference>
<dbReference type="InterPro" id="IPR009014">
    <property type="entry name" value="Transketo_C/PFOR_II"/>
</dbReference>
<evidence type="ECO:0000256" key="1">
    <source>
        <dbReference type="ARBA" id="ARBA00022723"/>
    </source>
</evidence>
<reference evidence="4" key="1">
    <citation type="submission" date="2016-03" db="EMBL/GenBank/DDBJ databases">
        <title>Complete genome sequence of Solimmundus cernigliae, representing a novel lineage of polycyclic aromatic hydrocarbon degraders within the Gammaproteobacteria.</title>
        <authorList>
            <person name="Singleton D.R."/>
            <person name="Dickey A.N."/>
            <person name="Scholl E.H."/>
            <person name="Wright F.A."/>
            <person name="Aitken M.D."/>
        </authorList>
    </citation>
    <scope>NUCLEOTIDE SEQUENCE [LARGE SCALE GENOMIC DNA]</scope>
    <source>
        <strain evidence="4">TR3.2</strain>
    </source>
</reference>
<dbReference type="STRING" id="1810504.PG2T_00080"/>
<evidence type="ECO:0000313" key="3">
    <source>
        <dbReference type="EMBL" id="ANX02749.1"/>
    </source>
</evidence>
<evidence type="ECO:0000313" key="4">
    <source>
        <dbReference type="Proteomes" id="UP000092952"/>
    </source>
</evidence>
<dbReference type="RefSeq" id="WP_068802264.1">
    <property type="nucleotide sequence ID" value="NZ_CP014671.1"/>
</dbReference>
<dbReference type="SUPFAM" id="SSF54862">
    <property type="entry name" value="4Fe-4S ferredoxins"/>
    <property type="match status" value="1"/>
</dbReference>
<keyword evidence="1" id="KW-0479">Metal-binding</keyword>
<dbReference type="KEGG" id="gbi:PG2T_00080"/>
<dbReference type="PANTHER" id="PTHR43710:SF5">
    <property type="entry name" value="INDOLEPYRUVATE FERREDOXIN OXIDOREDUCTASE ALPHA SUBUNIT"/>
    <property type="match status" value="1"/>
</dbReference>
<dbReference type="SUPFAM" id="SSF52518">
    <property type="entry name" value="Thiamin diphosphate-binding fold (THDP-binding)"/>
    <property type="match status" value="2"/>
</dbReference>
<dbReference type="InterPro" id="IPR029061">
    <property type="entry name" value="THDP-binding"/>
</dbReference>
<name>A0A1B1YPR9_9GAMM</name>
<dbReference type="InterPro" id="IPR017721">
    <property type="entry name" value="IorA"/>
</dbReference>
<keyword evidence="4" id="KW-1185">Reference proteome</keyword>
<dbReference type="InterPro" id="IPR011766">
    <property type="entry name" value="TPP_enzyme_TPP-bd"/>
</dbReference>
<proteinExistence type="predicted"/>
<dbReference type="GO" id="GO:0044281">
    <property type="term" value="P:small molecule metabolic process"/>
    <property type="evidence" value="ECO:0007669"/>
    <property type="project" value="UniProtKB-ARBA"/>
</dbReference>
<dbReference type="Gene3D" id="3.40.50.970">
    <property type="match status" value="2"/>
</dbReference>
<dbReference type="InterPro" id="IPR045025">
    <property type="entry name" value="HACL1-like"/>
</dbReference>
<dbReference type="AlphaFoldDB" id="A0A1B1YPR9"/>
<organism evidence="3 4">
    <name type="scientific">Immundisolibacter cernigliae</name>
    <dbReference type="NCBI Taxonomy" id="1810504"/>
    <lineage>
        <taxon>Bacteria</taxon>
        <taxon>Pseudomonadati</taxon>
        <taxon>Pseudomonadota</taxon>
        <taxon>Gammaproteobacteria</taxon>
        <taxon>Immundisolibacterales</taxon>
        <taxon>Immundisolibacteraceae</taxon>
        <taxon>Immundisolibacter</taxon>
    </lineage>
</organism>
<keyword evidence="3" id="KW-0670">Pyruvate</keyword>
<accession>A0A1B1YPR9</accession>
<dbReference type="SUPFAM" id="SSF52922">
    <property type="entry name" value="TK C-terminal domain-like"/>
    <property type="match status" value="1"/>
</dbReference>
<dbReference type="InterPro" id="IPR017896">
    <property type="entry name" value="4Fe4S_Fe-S-bd"/>
</dbReference>
<dbReference type="InParanoid" id="A0A1B1YPR9"/>
<dbReference type="OrthoDB" id="9803617at2"/>